<evidence type="ECO:0000256" key="8">
    <source>
        <dbReference type="RuleBase" id="RU367065"/>
    </source>
</evidence>
<feature type="domain" description="BP28 C-terminal" evidence="9">
    <location>
        <begin position="1767"/>
        <end position="1900"/>
    </location>
</feature>
<dbReference type="GO" id="GO:0000462">
    <property type="term" value="P:maturation of SSU-rRNA from tricistronic rRNA transcript (SSU-rRNA, 5.8S rRNA, LSU-rRNA)"/>
    <property type="evidence" value="ECO:0007669"/>
    <property type="project" value="TreeGrafter"/>
</dbReference>
<evidence type="ECO:0000256" key="2">
    <source>
        <dbReference type="ARBA" id="ARBA00010559"/>
    </source>
</evidence>
<comment type="subcellular location">
    <subcellularLocation>
        <location evidence="1 8">Nucleus</location>
        <location evidence="1 8">Nucleolus</location>
    </subcellularLocation>
</comment>
<evidence type="ECO:0000256" key="3">
    <source>
        <dbReference type="ARBA" id="ARBA00015399"/>
    </source>
</evidence>
<evidence type="ECO:0000256" key="6">
    <source>
        <dbReference type="ARBA" id="ARBA00023242"/>
    </source>
</evidence>
<dbReference type="InterPro" id="IPR040191">
    <property type="entry name" value="UTP10"/>
</dbReference>
<keyword evidence="6 8" id="KW-0539">Nucleus</keyword>
<dbReference type="Gene3D" id="1.25.10.10">
    <property type="entry name" value="Leucine-rich Repeat Variant"/>
    <property type="match status" value="1"/>
</dbReference>
<evidence type="ECO:0000256" key="7">
    <source>
        <dbReference type="ARBA" id="ARBA00023274"/>
    </source>
</evidence>
<dbReference type="InterPro" id="IPR056473">
    <property type="entry name" value="HEAT_Utp10/HEAT1"/>
</dbReference>
<name>A0A8H8CEQ9_PSICU</name>
<keyword evidence="4 8" id="KW-0690">Ribosome biogenesis</keyword>
<gene>
    <name evidence="10" type="ORF">JR316_011834</name>
</gene>
<dbReference type="OrthoDB" id="31183at2759"/>
<dbReference type="GO" id="GO:0045943">
    <property type="term" value="P:positive regulation of transcription by RNA polymerase I"/>
    <property type="evidence" value="ECO:0007669"/>
    <property type="project" value="TreeGrafter"/>
</dbReference>
<sequence>MSSLATQLAKNVSLNASLLVDRSRRKASASYLFTGKDADEHDLEAIHALAVNALIQLSSICPSLGNYEDSLFSERAKETDRTLLTLEAIEELDKAIEDFLWLLSPYLMEPSTGKIIEWLVRRFRINEFNIEATLSLFLPYHESPHFAKMLTILQLKPNSTWSFLIPYKSAAQNLPRVSLVTEMLKNSDLARFVVSLLPAAVKKGLGHRVLYAFNAATLHDFLKRSKTMSEGTMAYLLPALIEPLQQKGKKSVKDGILGSYILLATLSSKCELSPTALKAIAGIMASCAHVVQADQFLSSLVAVCEGQPELDEFTDGTLSAMLRISGFKEALATSSSWVGSEKVILPLVRMLCKKLDGSNVSDILESVILTEMTPSSILETLASSLVEIAAKSEGETQISLCSRRLLSLIQQRHPDILGSAVDKFSENNPSLGDTIEQLIISLSTIGQLSNATLREGNDMLLASADSDAKVRIIAVKELVKSIEGKELSSIDNMETTRGIMIARLQDSNASVLEALYANPLAVTPIFVSDSKAFLSSLCVAMDSDSKPKRNLLRLHLTYLASSFWKAVDASVQTDIFHRIFFPFLLFSKPRQKTAELVWDIIQDHLSEDKALDWLTGCAQVVKAESNTEGDAVEHMNLINLNVAERMAGNIMKSDRFTDNLSTLLSKLRDPHPHTRLMGYLVATSLVKQLSEDLQVDAAHQILATMNLDELSGIDDSSQEHLALISTEDKSLGKYIITKPSSKTTQNWIQISLVATIARIPRPADIVLDWVAELSSEDTDLGSRYVRLIRSIYQLANASTSIPVLSSSLLQILFLNIKGDALAFLAGIWSSGRVDEYKDSKAISLLHAAAFLEAHLLEDDGLDFQTIIPSLLVILQTSDTNICQGALECVSRIRILAERKLSSVYLFDAIYGHNDRTLQYLDQDDLKKYLAALVEHRDHFANDSTYLKTFHDQHLGRVKTDKKRDADYKHRIVCYLLSHINALSSESVQNALLKSIATITNKAKIEILIPTIQAVVDDVSSVEAAAIFSKHSEEFLTRLLSCYDSSAATYLNDTPSAWANFSQVLQTFFRTGTPIQPQEALAHAIETGLFASLNQQRKFSLCETLLDVGSQDSSSQSLSRRVLSTVLVDVPLITHLLGLYTPVGPTSSPRVKRVKTMETPEDVLPRLSLLVEILGTKSLPGSLDLISHLLDTLSRVVQVLPPAQADVSYIEQLLMSAVESAASKITEVPNLSPSVIRLDILVEVIRVSGNPQTFHQALLLIANLARLAPESVLYNVMPVFTFMGSNVFHRDDSYSFKVVQQTIDGIVPVMVSSLKEAHTQPLDLYLASKEFLRVFSDAANHIPRHRRNKFFSHLVDVLGAREFMAPICMLLLEKMANRIIRQPSEEVQNSLSLPIAVFQHCDYALQLHTATEILQESRRIVAHIADPQSKQPIFLEGVTDGDHSISSSTILRRRAQALIVFVGYAFKPKPTTPAATDSGVSISSVISQLIILAVLPEGVSTETKIGDVSEAARATLGRLLSGMSVVDFSEAVQLMLDSGDVKVQAGALELLSKRLPDVSAKMRPTLTSYIVKILGSIKSLLTIHKEGPLVAHAYEAITSIASTISSGEESPLTDLLPFAISASKEKALALPALGALAAMSVKLGPRIIPFFRSIISLSITVLRGDDGALFQNSFQILSGLLSTIPTFWGSGEVNQVVFLYMDEASSTSKISPAALSSLTKSLAKRIPAKVLIPSLLDMWQSLQVSGKLARISAYFYVFSRALQHADRPIVLEHLRASFKLFLEALDIVKVDPEVESRVIAAFKELVVKLNETAFKPLFRRLFDWAFVENTNDVARKVTFGHLYISLLDFFKTLMVPYMSFLLQPYCDILASFTASTSSDFSLWSSVLQTLTRALNFDDGVFWRDDKLRQIATPLTGQIEVCIRLGFGAEDGKTQLQDCLAALVENATDDTLLKTINLNILMHTRSEDHRVRLFALTCAEAVWRANGGKLLGFVGETATFISECGEDENDVVVKECIKLKDAVESVAGAIDGL</sequence>
<dbReference type="GO" id="GO:0030515">
    <property type="term" value="F:snoRNA binding"/>
    <property type="evidence" value="ECO:0007669"/>
    <property type="project" value="TreeGrafter"/>
</dbReference>
<dbReference type="PANTHER" id="PTHR13457">
    <property type="entry name" value="BAP28"/>
    <property type="match status" value="1"/>
</dbReference>
<proteinExistence type="inferred from homology"/>
<dbReference type="SUPFAM" id="SSF48371">
    <property type="entry name" value="ARM repeat"/>
    <property type="match status" value="2"/>
</dbReference>
<evidence type="ECO:0000256" key="4">
    <source>
        <dbReference type="ARBA" id="ARBA00022517"/>
    </source>
</evidence>
<dbReference type="GO" id="GO:0034455">
    <property type="term" value="C:t-UTP complex"/>
    <property type="evidence" value="ECO:0007669"/>
    <property type="project" value="TreeGrafter"/>
</dbReference>
<comment type="subunit">
    <text evidence="8">Component of the ribosomal small subunit (SSU) processome.</text>
</comment>
<reference evidence="10" key="1">
    <citation type="submission" date="2021-02" db="EMBL/GenBank/DDBJ databases">
        <title>Psilocybe cubensis genome.</title>
        <authorList>
            <person name="Mckernan K.J."/>
            <person name="Crawford S."/>
            <person name="Trippe A."/>
            <person name="Kane L.T."/>
            <person name="Mclaughlin S."/>
        </authorList>
    </citation>
    <scope>NUCLEOTIDE SEQUENCE [LARGE SCALE GENOMIC DNA]</scope>
    <source>
        <strain evidence="10">MGC-MH-2018</strain>
    </source>
</reference>
<protein>
    <recommendedName>
        <fullName evidence="3 8">U3 small nucleolar RNA-associated protein 10</fullName>
    </recommendedName>
</protein>
<evidence type="ECO:0000256" key="1">
    <source>
        <dbReference type="ARBA" id="ARBA00004604"/>
    </source>
</evidence>
<dbReference type="InterPro" id="IPR012954">
    <property type="entry name" value="BP28_C_dom"/>
</dbReference>
<dbReference type="InterPro" id="IPR016024">
    <property type="entry name" value="ARM-type_fold"/>
</dbReference>
<keyword evidence="5 8" id="KW-0698">rRNA processing</keyword>
<comment type="caution">
    <text evidence="10">The sequence shown here is derived from an EMBL/GenBank/DDBJ whole genome shotgun (WGS) entry which is preliminary data.</text>
</comment>
<accession>A0A8H8CEQ9</accession>
<dbReference type="Pfam" id="PF08146">
    <property type="entry name" value="BP28CT"/>
    <property type="match status" value="1"/>
</dbReference>
<dbReference type="SMART" id="SM01036">
    <property type="entry name" value="BP28CT"/>
    <property type="match status" value="1"/>
</dbReference>
<comment type="function">
    <text evidence="8">Involved in nucleolar processing of pre-18S ribosomal RNA.</text>
</comment>
<dbReference type="GO" id="GO:0030686">
    <property type="term" value="C:90S preribosome"/>
    <property type="evidence" value="ECO:0007669"/>
    <property type="project" value="TreeGrafter"/>
</dbReference>
<dbReference type="Pfam" id="PF23243">
    <property type="entry name" value="HEAT_HEATR1"/>
    <property type="match status" value="1"/>
</dbReference>
<evidence type="ECO:0000259" key="9">
    <source>
        <dbReference type="SMART" id="SM01036"/>
    </source>
</evidence>
<dbReference type="InterPro" id="IPR022125">
    <property type="entry name" value="U3snoRNP10_N"/>
</dbReference>
<dbReference type="PANTHER" id="PTHR13457:SF1">
    <property type="entry name" value="HEAT REPEAT-CONTAINING PROTEIN 1"/>
    <property type="match status" value="1"/>
</dbReference>
<keyword evidence="7 8" id="KW-0687">Ribonucleoprotein</keyword>
<evidence type="ECO:0000256" key="5">
    <source>
        <dbReference type="ARBA" id="ARBA00022552"/>
    </source>
</evidence>
<dbReference type="GO" id="GO:0032040">
    <property type="term" value="C:small-subunit processome"/>
    <property type="evidence" value="ECO:0007669"/>
    <property type="project" value="TreeGrafter"/>
</dbReference>
<evidence type="ECO:0000313" key="10">
    <source>
        <dbReference type="EMBL" id="KAG5163487.1"/>
    </source>
</evidence>
<dbReference type="InterPro" id="IPR011989">
    <property type="entry name" value="ARM-like"/>
</dbReference>
<dbReference type="Pfam" id="PF12397">
    <property type="entry name" value="U3snoRNP10"/>
    <property type="match status" value="1"/>
</dbReference>
<comment type="similarity">
    <text evidence="2 8">Belongs to the HEATR1/UTP10 family.</text>
</comment>
<organism evidence="10">
    <name type="scientific">Psilocybe cubensis</name>
    <name type="common">Psychedelic mushroom</name>
    <name type="synonym">Stropharia cubensis</name>
    <dbReference type="NCBI Taxonomy" id="181762"/>
    <lineage>
        <taxon>Eukaryota</taxon>
        <taxon>Fungi</taxon>
        <taxon>Dikarya</taxon>
        <taxon>Basidiomycota</taxon>
        <taxon>Agaricomycotina</taxon>
        <taxon>Agaricomycetes</taxon>
        <taxon>Agaricomycetidae</taxon>
        <taxon>Agaricales</taxon>
        <taxon>Agaricineae</taxon>
        <taxon>Strophariaceae</taxon>
        <taxon>Psilocybe</taxon>
    </lineage>
</organism>
<dbReference type="EMBL" id="JAFIQS010000015">
    <property type="protein sequence ID" value="KAG5163487.1"/>
    <property type="molecule type" value="Genomic_DNA"/>
</dbReference>